<keyword evidence="3" id="KW-0677">Repeat</keyword>
<dbReference type="InterPro" id="IPR013087">
    <property type="entry name" value="Znf_C2H2_type"/>
</dbReference>
<evidence type="ECO:0000256" key="6">
    <source>
        <dbReference type="ARBA" id="ARBA00023242"/>
    </source>
</evidence>
<evidence type="ECO:0000256" key="8">
    <source>
        <dbReference type="SAM" id="MobiDB-lite"/>
    </source>
</evidence>
<feature type="non-terminal residue" evidence="10">
    <location>
        <position position="1"/>
    </location>
</feature>
<protein>
    <submittedName>
        <fullName evidence="10">ZSC20 protein</fullName>
    </submittedName>
</protein>
<dbReference type="Proteomes" id="UP000521525">
    <property type="component" value="Unassembled WGS sequence"/>
</dbReference>
<keyword evidence="4 7" id="KW-0863">Zinc-finger</keyword>
<dbReference type="SUPFAM" id="SSF57667">
    <property type="entry name" value="beta-beta-alpha zinc fingers"/>
    <property type="match status" value="1"/>
</dbReference>
<keyword evidence="5" id="KW-0862">Zinc</keyword>
<name>A0A7K7KFM2_AGEPH</name>
<sequence length="74" mass="7639">APTSSSTAASTPGSALSSAPSAGRASCGGRRVHSGERPYACTDCGHSFGQSARLSQHRRTHNGDRPHRCTDCGR</sequence>
<feature type="region of interest" description="Disordered" evidence="8">
    <location>
        <begin position="1"/>
        <end position="33"/>
    </location>
</feature>
<dbReference type="PANTHER" id="PTHR23226">
    <property type="entry name" value="ZINC FINGER AND SCAN DOMAIN-CONTAINING"/>
    <property type="match status" value="1"/>
</dbReference>
<dbReference type="PROSITE" id="PS50157">
    <property type="entry name" value="ZINC_FINGER_C2H2_2"/>
    <property type="match status" value="1"/>
</dbReference>
<feature type="compositionally biased region" description="Basic and acidic residues" evidence="8">
    <location>
        <begin position="61"/>
        <end position="74"/>
    </location>
</feature>
<feature type="compositionally biased region" description="Low complexity" evidence="8">
    <location>
        <begin position="1"/>
        <end position="25"/>
    </location>
</feature>
<evidence type="ECO:0000256" key="7">
    <source>
        <dbReference type="PROSITE-ProRule" id="PRU00042"/>
    </source>
</evidence>
<evidence type="ECO:0000256" key="5">
    <source>
        <dbReference type="ARBA" id="ARBA00022833"/>
    </source>
</evidence>
<dbReference type="GO" id="GO:0005634">
    <property type="term" value="C:nucleus"/>
    <property type="evidence" value="ECO:0007669"/>
    <property type="project" value="UniProtKB-SubCell"/>
</dbReference>
<proteinExistence type="predicted"/>
<evidence type="ECO:0000259" key="9">
    <source>
        <dbReference type="PROSITE" id="PS50157"/>
    </source>
</evidence>
<accession>A0A7K7KFM2</accession>
<gene>
    <name evidence="10" type="primary">Zscan20_1</name>
    <name evidence="10" type="ORF">AGEPHO_R15566</name>
</gene>
<dbReference type="GO" id="GO:0008270">
    <property type="term" value="F:zinc ion binding"/>
    <property type="evidence" value="ECO:0007669"/>
    <property type="project" value="UniProtKB-KW"/>
</dbReference>
<keyword evidence="11" id="KW-1185">Reference proteome</keyword>
<dbReference type="GO" id="GO:0000981">
    <property type="term" value="F:DNA-binding transcription factor activity, RNA polymerase II-specific"/>
    <property type="evidence" value="ECO:0007669"/>
    <property type="project" value="TreeGrafter"/>
</dbReference>
<evidence type="ECO:0000256" key="3">
    <source>
        <dbReference type="ARBA" id="ARBA00022737"/>
    </source>
</evidence>
<dbReference type="AlphaFoldDB" id="A0A7K7KFM2"/>
<dbReference type="GO" id="GO:0000978">
    <property type="term" value="F:RNA polymerase II cis-regulatory region sequence-specific DNA binding"/>
    <property type="evidence" value="ECO:0007669"/>
    <property type="project" value="TreeGrafter"/>
</dbReference>
<comment type="caution">
    <text evidence="10">The sequence shown here is derived from an EMBL/GenBank/DDBJ whole genome shotgun (WGS) entry which is preliminary data.</text>
</comment>
<feature type="region of interest" description="Disordered" evidence="8">
    <location>
        <begin position="52"/>
        <end position="74"/>
    </location>
</feature>
<keyword evidence="6" id="KW-0539">Nucleus</keyword>
<dbReference type="PROSITE" id="PS00028">
    <property type="entry name" value="ZINC_FINGER_C2H2_1"/>
    <property type="match status" value="1"/>
</dbReference>
<comment type="subcellular location">
    <subcellularLocation>
        <location evidence="1">Nucleus</location>
    </subcellularLocation>
</comment>
<feature type="non-terminal residue" evidence="10">
    <location>
        <position position="74"/>
    </location>
</feature>
<reference evidence="10 11" key="1">
    <citation type="submission" date="2019-09" db="EMBL/GenBank/DDBJ databases">
        <title>Bird 10,000 Genomes (B10K) Project - Family phase.</title>
        <authorList>
            <person name="Zhang G."/>
        </authorList>
    </citation>
    <scope>NUCLEOTIDE SEQUENCE [LARGE SCALE GENOMIC DNA]</scope>
    <source>
        <strain evidence="10">OUT-0050</strain>
        <tissue evidence="10">Muscle</tissue>
    </source>
</reference>
<dbReference type="InterPro" id="IPR036236">
    <property type="entry name" value="Znf_C2H2_sf"/>
</dbReference>
<evidence type="ECO:0000313" key="11">
    <source>
        <dbReference type="Proteomes" id="UP000521525"/>
    </source>
</evidence>
<organism evidence="10 11">
    <name type="scientific">Agelaius phoeniceus</name>
    <name type="common">Red-winged blackbird</name>
    <name type="synonym">Oriolus phoeniceus</name>
    <dbReference type="NCBI Taxonomy" id="39638"/>
    <lineage>
        <taxon>Eukaryota</taxon>
        <taxon>Metazoa</taxon>
        <taxon>Chordata</taxon>
        <taxon>Craniata</taxon>
        <taxon>Vertebrata</taxon>
        <taxon>Euteleostomi</taxon>
        <taxon>Archelosauria</taxon>
        <taxon>Archosauria</taxon>
        <taxon>Dinosauria</taxon>
        <taxon>Saurischia</taxon>
        <taxon>Theropoda</taxon>
        <taxon>Coelurosauria</taxon>
        <taxon>Aves</taxon>
        <taxon>Neognathae</taxon>
        <taxon>Neoaves</taxon>
        <taxon>Telluraves</taxon>
        <taxon>Australaves</taxon>
        <taxon>Passeriformes</taxon>
        <taxon>Passeroidea</taxon>
        <taxon>Icteridae</taxon>
        <taxon>Agelaius</taxon>
    </lineage>
</organism>
<dbReference type="PANTHER" id="PTHR23226:SF275">
    <property type="entry name" value="ZINC FINGER PROTEIN 771"/>
    <property type="match status" value="1"/>
</dbReference>
<dbReference type="EMBL" id="VZSP01015665">
    <property type="protein sequence ID" value="NWZ16972.1"/>
    <property type="molecule type" value="Genomic_DNA"/>
</dbReference>
<dbReference type="FunFam" id="3.30.160.60:FF:001270">
    <property type="entry name" value="zinc finger protein 583 isoform X1"/>
    <property type="match status" value="1"/>
</dbReference>
<keyword evidence="2" id="KW-0479">Metal-binding</keyword>
<dbReference type="Gene3D" id="3.30.160.60">
    <property type="entry name" value="Classic Zinc Finger"/>
    <property type="match status" value="1"/>
</dbReference>
<evidence type="ECO:0000256" key="2">
    <source>
        <dbReference type="ARBA" id="ARBA00022723"/>
    </source>
</evidence>
<evidence type="ECO:0000313" key="10">
    <source>
        <dbReference type="EMBL" id="NWZ16972.1"/>
    </source>
</evidence>
<evidence type="ECO:0000256" key="1">
    <source>
        <dbReference type="ARBA" id="ARBA00004123"/>
    </source>
</evidence>
<feature type="domain" description="C2H2-type" evidence="9">
    <location>
        <begin position="39"/>
        <end position="66"/>
    </location>
</feature>
<evidence type="ECO:0000256" key="4">
    <source>
        <dbReference type="ARBA" id="ARBA00022771"/>
    </source>
</evidence>